<dbReference type="STRING" id="1612149.SAMN05216324_12527"/>
<feature type="domain" description="Secretion system C-terminal sorting" evidence="2">
    <location>
        <begin position="71"/>
        <end position="115"/>
    </location>
</feature>
<dbReference type="RefSeq" id="WP_072412636.1">
    <property type="nucleotide sequence ID" value="NZ_FPKW01000025.1"/>
</dbReference>
<organism evidence="3 4">
    <name type="scientific">Chryseobacterium limigenitum</name>
    <dbReference type="NCBI Taxonomy" id="1612149"/>
    <lineage>
        <taxon>Bacteria</taxon>
        <taxon>Pseudomonadati</taxon>
        <taxon>Bacteroidota</taxon>
        <taxon>Flavobacteriia</taxon>
        <taxon>Flavobacteriales</taxon>
        <taxon>Weeksellaceae</taxon>
        <taxon>Chryseobacterium group</taxon>
        <taxon>Chryseobacterium</taxon>
    </lineage>
</organism>
<protein>
    <submittedName>
        <fullName evidence="3">Por secretion system C-terminal sorting domain-containing protein</fullName>
    </submittedName>
</protein>
<dbReference type="EMBL" id="FPKW01000025">
    <property type="protein sequence ID" value="SFZ96750.1"/>
    <property type="molecule type" value="Genomic_DNA"/>
</dbReference>
<dbReference type="Proteomes" id="UP000182034">
    <property type="component" value="Unassembled WGS sequence"/>
</dbReference>
<proteinExistence type="predicted"/>
<dbReference type="NCBIfam" id="TIGR04183">
    <property type="entry name" value="Por_Secre_tail"/>
    <property type="match status" value="1"/>
</dbReference>
<dbReference type="AlphaFoldDB" id="A0A1K2IWU1"/>
<keyword evidence="1" id="KW-0732">Signal</keyword>
<keyword evidence="4" id="KW-1185">Reference proteome</keyword>
<evidence type="ECO:0000259" key="2">
    <source>
        <dbReference type="Pfam" id="PF18962"/>
    </source>
</evidence>
<sequence length="123" mass="13362">MLDKLIVWISDTSFSHTIQGSSVQMEQGSGSAIMGSASNNYTHGEIEDYNVVVASTLGTSDIANPKNDIQIYPNPVSDVLNITNISDKATFKIYSAAGRLVQSRNIHNKQINMSSSIKVLMLL</sequence>
<dbReference type="OrthoDB" id="9816120at2"/>
<evidence type="ECO:0000313" key="3">
    <source>
        <dbReference type="EMBL" id="SFZ96750.1"/>
    </source>
</evidence>
<name>A0A1K2IWU1_9FLAO</name>
<reference evidence="4" key="1">
    <citation type="submission" date="2016-10" db="EMBL/GenBank/DDBJ databases">
        <authorList>
            <person name="Varghese N."/>
            <person name="Submissions S."/>
        </authorList>
    </citation>
    <scope>NUCLEOTIDE SEQUENCE [LARGE SCALE GENOMIC DNA]</scope>
    <source>
        <strain evidence="4">SUR2</strain>
    </source>
</reference>
<evidence type="ECO:0000256" key="1">
    <source>
        <dbReference type="ARBA" id="ARBA00022729"/>
    </source>
</evidence>
<dbReference type="InterPro" id="IPR026444">
    <property type="entry name" value="Secre_tail"/>
</dbReference>
<accession>A0A1K2IWU1</accession>
<dbReference type="Pfam" id="PF18962">
    <property type="entry name" value="Por_Secre_tail"/>
    <property type="match status" value="1"/>
</dbReference>
<evidence type="ECO:0000313" key="4">
    <source>
        <dbReference type="Proteomes" id="UP000182034"/>
    </source>
</evidence>
<gene>
    <name evidence="3" type="ORF">SAMN05216324_12527</name>
</gene>